<sequence length="199" mass="21851">MSHSEQLYLSGMALDIQGVLVLMWGATVPLSYYSFPNSPSLVATYLCANTLLALACSAAAWGLPVLQGPHLGHSRAILFSAFGGGSFVAPVVHGMLLGGVGEQAERVGLRWIAATAICNSLGAGIYMLKVRSIWLGTTIPTSRYEPEHEADRHQQFPERWHPRRFDLFGASHQIMHIMVLFAAAAYAFAVREMYEYSHR</sequence>
<dbReference type="EMBL" id="SKBQ01000052">
    <property type="protein sequence ID" value="TPX10959.1"/>
    <property type="molecule type" value="Genomic_DNA"/>
</dbReference>
<feature type="transmembrane region" description="Helical" evidence="7">
    <location>
        <begin position="41"/>
        <end position="64"/>
    </location>
</feature>
<dbReference type="Pfam" id="PF03006">
    <property type="entry name" value="HlyIII"/>
    <property type="match status" value="2"/>
</dbReference>
<comment type="similarity">
    <text evidence="2">Belongs to the ADIPOR family.</text>
</comment>
<accession>A0A507B111</accession>
<keyword evidence="5 7" id="KW-0472">Membrane</keyword>
<feature type="transmembrane region" description="Helical" evidence="7">
    <location>
        <begin position="108"/>
        <end position="128"/>
    </location>
</feature>
<evidence type="ECO:0000256" key="7">
    <source>
        <dbReference type="SAM" id="Phobius"/>
    </source>
</evidence>
<evidence type="ECO:0000313" key="9">
    <source>
        <dbReference type="Proteomes" id="UP000319257"/>
    </source>
</evidence>
<dbReference type="InterPro" id="IPR004254">
    <property type="entry name" value="AdipoR/HlyIII-related"/>
</dbReference>
<evidence type="ECO:0000256" key="3">
    <source>
        <dbReference type="ARBA" id="ARBA00022692"/>
    </source>
</evidence>
<proteinExistence type="inferred from homology"/>
<reference evidence="8 9" key="1">
    <citation type="submission" date="2019-06" db="EMBL/GenBank/DDBJ databases">
        <title>Draft genome sequence of the filamentous fungus Phialemoniopsis curvata isolated from diesel fuel.</title>
        <authorList>
            <person name="Varaljay V.A."/>
            <person name="Lyon W.J."/>
            <person name="Crouch A.L."/>
            <person name="Drake C.E."/>
            <person name="Hollomon J.M."/>
            <person name="Nadeau L.J."/>
            <person name="Nunn H.S."/>
            <person name="Stevenson B.S."/>
            <person name="Bojanowski C.L."/>
            <person name="Crookes-Goodson W.J."/>
        </authorList>
    </citation>
    <scope>NUCLEOTIDE SEQUENCE [LARGE SCALE GENOMIC DNA]</scope>
    <source>
        <strain evidence="8 9">D216</strain>
    </source>
</reference>
<keyword evidence="3 7" id="KW-0812">Transmembrane</keyword>
<comment type="subcellular location">
    <subcellularLocation>
        <location evidence="1">Membrane</location>
        <topology evidence="1">Multi-pass membrane protein</topology>
    </subcellularLocation>
</comment>
<protein>
    <submittedName>
        <fullName evidence="8">Uncharacterized protein</fullName>
    </submittedName>
</protein>
<keyword evidence="4 7" id="KW-1133">Transmembrane helix</keyword>
<dbReference type="InParanoid" id="A0A507B111"/>
<dbReference type="OrthoDB" id="529367at2759"/>
<evidence type="ECO:0000256" key="5">
    <source>
        <dbReference type="ARBA" id="ARBA00023136"/>
    </source>
</evidence>
<feature type="transmembrane region" description="Helical" evidence="7">
    <location>
        <begin position="167"/>
        <end position="189"/>
    </location>
</feature>
<evidence type="ECO:0000256" key="6">
    <source>
        <dbReference type="PIRSR" id="PIRSR604254-1"/>
    </source>
</evidence>
<name>A0A507B111_9PEZI</name>
<gene>
    <name evidence="8" type="ORF">E0L32_008165</name>
</gene>
<dbReference type="PANTHER" id="PTHR20855">
    <property type="entry name" value="ADIPOR/PROGESTIN RECEPTOR-RELATED"/>
    <property type="match status" value="1"/>
</dbReference>
<feature type="transmembrane region" description="Helical" evidence="7">
    <location>
        <begin position="12"/>
        <end position="35"/>
    </location>
</feature>
<keyword evidence="9" id="KW-1185">Reference proteome</keyword>
<comment type="caution">
    <text evidence="8">The sequence shown here is derived from an EMBL/GenBank/DDBJ whole genome shotgun (WGS) entry which is preliminary data.</text>
</comment>
<keyword evidence="6" id="KW-0862">Zinc</keyword>
<keyword evidence="6" id="KW-0479">Metal-binding</keyword>
<evidence type="ECO:0000256" key="1">
    <source>
        <dbReference type="ARBA" id="ARBA00004141"/>
    </source>
</evidence>
<evidence type="ECO:0000256" key="2">
    <source>
        <dbReference type="ARBA" id="ARBA00007018"/>
    </source>
</evidence>
<dbReference type="STRING" id="1093900.A0A507B111"/>
<dbReference type="GO" id="GO:0046872">
    <property type="term" value="F:metal ion binding"/>
    <property type="evidence" value="ECO:0007669"/>
    <property type="project" value="UniProtKB-KW"/>
</dbReference>
<dbReference type="RefSeq" id="XP_030992670.1">
    <property type="nucleotide sequence ID" value="XM_031142989.1"/>
</dbReference>
<feature type="binding site" evidence="6">
    <location>
        <position position="172"/>
    </location>
    <ligand>
        <name>Zn(2+)</name>
        <dbReference type="ChEBI" id="CHEBI:29105"/>
    </ligand>
</feature>
<dbReference type="Proteomes" id="UP000319257">
    <property type="component" value="Unassembled WGS sequence"/>
</dbReference>
<dbReference type="GO" id="GO:0038023">
    <property type="term" value="F:signaling receptor activity"/>
    <property type="evidence" value="ECO:0007669"/>
    <property type="project" value="TreeGrafter"/>
</dbReference>
<dbReference type="GO" id="GO:0016020">
    <property type="term" value="C:membrane"/>
    <property type="evidence" value="ECO:0007669"/>
    <property type="project" value="UniProtKB-SubCell"/>
</dbReference>
<dbReference type="PANTHER" id="PTHR20855:SF52">
    <property type="entry name" value="ADIPONECTIN RECEPTOR PROTEIN"/>
    <property type="match status" value="1"/>
</dbReference>
<feature type="binding site" evidence="6">
    <location>
        <position position="176"/>
    </location>
    <ligand>
        <name>Zn(2+)</name>
        <dbReference type="ChEBI" id="CHEBI:29105"/>
    </ligand>
</feature>
<feature type="transmembrane region" description="Helical" evidence="7">
    <location>
        <begin position="76"/>
        <end position="96"/>
    </location>
</feature>
<dbReference type="GeneID" id="41975612"/>
<evidence type="ECO:0000256" key="4">
    <source>
        <dbReference type="ARBA" id="ARBA00022989"/>
    </source>
</evidence>
<evidence type="ECO:0000313" key="8">
    <source>
        <dbReference type="EMBL" id="TPX10959.1"/>
    </source>
</evidence>
<dbReference type="GO" id="GO:0006882">
    <property type="term" value="P:intracellular zinc ion homeostasis"/>
    <property type="evidence" value="ECO:0007669"/>
    <property type="project" value="TreeGrafter"/>
</dbReference>
<organism evidence="8 9">
    <name type="scientific">Thyridium curvatum</name>
    <dbReference type="NCBI Taxonomy" id="1093900"/>
    <lineage>
        <taxon>Eukaryota</taxon>
        <taxon>Fungi</taxon>
        <taxon>Dikarya</taxon>
        <taxon>Ascomycota</taxon>
        <taxon>Pezizomycotina</taxon>
        <taxon>Sordariomycetes</taxon>
        <taxon>Sordariomycetidae</taxon>
        <taxon>Thyridiales</taxon>
        <taxon>Thyridiaceae</taxon>
        <taxon>Thyridium</taxon>
    </lineage>
</organism>
<dbReference type="AlphaFoldDB" id="A0A507B111"/>